<dbReference type="SUPFAM" id="SSF53335">
    <property type="entry name" value="S-adenosyl-L-methionine-dependent methyltransferases"/>
    <property type="match status" value="1"/>
</dbReference>
<dbReference type="EMBL" id="CP060436">
    <property type="protein sequence ID" value="QPM90125.1"/>
    <property type="molecule type" value="Genomic_DNA"/>
</dbReference>
<dbReference type="InterPro" id="IPR029063">
    <property type="entry name" value="SAM-dependent_MTases_sf"/>
</dbReference>
<evidence type="ECO:0000256" key="2">
    <source>
        <dbReference type="ARBA" id="ARBA00011900"/>
    </source>
</evidence>
<dbReference type="KEGG" id="palw:PSAL_013590"/>
<dbReference type="Gene3D" id="3.40.50.150">
    <property type="entry name" value="Vaccinia Virus protein VP39"/>
    <property type="match status" value="1"/>
</dbReference>
<evidence type="ECO:0000256" key="1">
    <source>
        <dbReference type="ARBA" id="ARBA00006594"/>
    </source>
</evidence>
<dbReference type="InterPro" id="IPR002052">
    <property type="entry name" value="DNA_methylase_N6_adenine_CS"/>
</dbReference>
<dbReference type="PROSITE" id="PS00092">
    <property type="entry name" value="N6_MTASE"/>
    <property type="match status" value="1"/>
</dbReference>
<dbReference type="EC" id="2.1.1.72" evidence="2"/>
<dbReference type="Gene3D" id="1.10.1020.10">
    <property type="entry name" value="Adenine-specific Methyltransferase, Domain 2"/>
    <property type="match status" value="1"/>
</dbReference>
<dbReference type="Pfam" id="PF02086">
    <property type="entry name" value="MethyltransfD12"/>
    <property type="match status" value="1"/>
</dbReference>
<organism evidence="7 8">
    <name type="scientific">Pseudooceanicola algae</name>
    <dbReference type="NCBI Taxonomy" id="1537215"/>
    <lineage>
        <taxon>Bacteria</taxon>
        <taxon>Pseudomonadati</taxon>
        <taxon>Pseudomonadota</taxon>
        <taxon>Alphaproteobacteria</taxon>
        <taxon>Rhodobacterales</taxon>
        <taxon>Paracoccaceae</taxon>
        <taxon>Pseudooceanicola</taxon>
    </lineage>
</organism>
<evidence type="ECO:0000256" key="4">
    <source>
        <dbReference type="ARBA" id="ARBA00022679"/>
    </source>
</evidence>
<proteinExistence type="inferred from homology"/>
<accession>A0A418SJ39</accession>
<dbReference type="GO" id="GO:0009307">
    <property type="term" value="P:DNA restriction-modification system"/>
    <property type="evidence" value="ECO:0007669"/>
    <property type="project" value="InterPro"/>
</dbReference>
<comment type="catalytic activity">
    <reaction evidence="6">
        <text>a 2'-deoxyadenosine in DNA + S-adenosyl-L-methionine = an N(6)-methyl-2'-deoxyadenosine in DNA + S-adenosyl-L-homocysteine + H(+)</text>
        <dbReference type="Rhea" id="RHEA:15197"/>
        <dbReference type="Rhea" id="RHEA-COMP:12418"/>
        <dbReference type="Rhea" id="RHEA-COMP:12419"/>
        <dbReference type="ChEBI" id="CHEBI:15378"/>
        <dbReference type="ChEBI" id="CHEBI:57856"/>
        <dbReference type="ChEBI" id="CHEBI:59789"/>
        <dbReference type="ChEBI" id="CHEBI:90615"/>
        <dbReference type="ChEBI" id="CHEBI:90616"/>
        <dbReference type="EC" id="2.1.1.72"/>
    </reaction>
</comment>
<dbReference type="GO" id="GO:0032259">
    <property type="term" value="P:methylation"/>
    <property type="evidence" value="ECO:0007669"/>
    <property type="project" value="UniProtKB-KW"/>
</dbReference>
<name>A0A418SJ39_9RHOB</name>
<sequence length="336" mass="38811">MFPEIRYMGSKKRLLPWIHDVLSTLEFETALDAFSGSTSVAYLLKSMDKRTVSSDFLNLSSTIGKALIQNNSVHLDGPAMKTLMSRPANTHNFIEETFSGIFYTDADLRFLDRISCNIRQLDNTHQQALAMSALMRSCAKRQPRGVFTISGDLSKYDDGRRDLRLSVEEHFFEQVEAFNEAVFSNGRRNHAQRNDVFKVATKGIDLVYLDPPYVPRADDNCYIKRYHFLEGLSCYWQGLDIDYSTKVRKIPKKFTPFSYRKEAVDAFRRLFARFKHQTIVLSYSSNGYPDLDELTSLMGETKRDVRVFRRDHTYHFGTHSKVKRAAVEEYLIVGQV</sequence>
<keyword evidence="4" id="KW-0808">Transferase</keyword>
<evidence type="ECO:0000256" key="6">
    <source>
        <dbReference type="ARBA" id="ARBA00047942"/>
    </source>
</evidence>
<dbReference type="REBASE" id="480923">
    <property type="entry name" value="M.Pal13eORF13590P"/>
</dbReference>
<dbReference type="InterPro" id="IPR023095">
    <property type="entry name" value="Ade_MeTrfase_dom_2"/>
</dbReference>
<evidence type="ECO:0000313" key="8">
    <source>
        <dbReference type="Proteomes" id="UP000283786"/>
    </source>
</evidence>
<evidence type="ECO:0000313" key="7">
    <source>
        <dbReference type="EMBL" id="QPM90125.1"/>
    </source>
</evidence>
<keyword evidence="5" id="KW-0949">S-adenosyl-L-methionine</keyword>
<dbReference type="InterPro" id="IPR012327">
    <property type="entry name" value="MeTrfase_D12"/>
</dbReference>
<comment type="similarity">
    <text evidence="1">Belongs to the N(4)/N(6)-methyltransferase family.</text>
</comment>
<dbReference type="GO" id="GO:0009007">
    <property type="term" value="F:site-specific DNA-methyltransferase (adenine-specific) activity"/>
    <property type="evidence" value="ECO:0007669"/>
    <property type="project" value="UniProtKB-EC"/>
</dbReference>
<evidence type="ECO:0000256" key="5">
    <source>
        <dbReference type="ARBA" id="ARBA00022691"/>
    </source>
</evidence>
<reference evidence="7 8" key="1">
    <citation type="submission" date="2020-08" db="EMBL/GenBank/DDBJ databases">
        <title>Genome sequence of Rhodobacteraceae bacterium Lw-13e.</title>
        <authorList>
            <person name="Poehlein A."/>
            <person name="Wolter L."/>
            <person name="Daniel R."/>
            <person name="Brinkhoff T."/>
        </authorList>
    </citation>
    <scope>NUCLEOTIDE SEQUENCE [LARGE SCALE GENOMIC DNA]</scope>
    <source>
        <strain evidence="7 8">Lw-13e</strain>
    </source>
</reference>
<evidence type="ECO:0000256" key="3">
    <source>
        <dbReference type="ARBA" id="ARBA00022603"/>
    </source>
</evidence>
<protein>
    <recommendedName>
        <fullName evidence="2">site-specific DNA-methyltransferase (adenine-specific)</fullName>
        <ecNumber evidence="2">2.1.1.72</ecNumber>
    </recommendedName>
</protein>
<gene>
    <name evidence="7" type="ORF">PSAL_013590</name>
</gene>
<dbReference type="PRINTS" id="PR00505">
    <property type="entry name" value="D12N6MTFRASE"/>
</dbReference>
<dbReference type="AlphaFoldDB" id="A0A418SJ39"/>
<dbReference type="Proteomes" id="UP000283786">
    <property type="component" value="Chromosome"/>
</dbReference>
<keyword evidence="3" id="KW-0489">Methyltransferase</keyword>
<dbReference type="GO" id="GO:0003676">
    <property type="term" value="F:nucleic acid binding"/>
    <property type="evidence" value="ECO:0007669"/>
    <property type="project" value="InterPro"/>
</dbReference>
<keyword evidence="8" id="KW-1185">Reference proteome</keyword>